<feature type="transmembrane region" description="Helical" evidence="1">
    <location>
        <begin position="6"/>
        <end position="26"/>
    </location>
</feature>
<feature type="transmembrane region" description="Helical" evidence="1">
    <location>
        <begin position="38"/>
        <end position="60"/>
    </location>
</feature>
<keyword evidence="1" id="KW-0812">Transmembrane</keyword>
<protein>
    <submittedName>
        <fullName evidence="2">Uncharacterized protein</fullName>
    </submittedName>
</protein>
<proteinExistence type="predicted"/>
<name>A0A6C0KWE6_9ZZZZ</name>
<dbReference type="AlphaFoldDB" id="A0A6C0KWE6"/>
<keyword evidence="1" id="KW-0472">Membrane</keyword>
<organism evidence="2">
    <name type="scientific">viral metagenome</name>
    <dbReference type="NCBI Taxonomy" id="1070528"/>
    <lineage>
        <taxon>unclassified sequences</taxon>
        <taxon>metagenomes</taxon>
        <taxon>organismal metagenomes</taxon>
    </lineage>
</organism>
<evidence type="ECO:0000256" key="1">
    <source>
        <dbReference type="SAM" id="Phobius"/>
    </source>
</evidence>
<reference evidence="2" key="1">
    <citation type="journal article" date="2020" name="Nature">
        <title>Giant virus diversity and host interactions through global metagenomics.</title>
        <authorList>
            <person name="Schulz F."/>
            <person name="Roux S."/>
            <person name="Paez-Espino D."/>
            <person name="Jungbluth S."/>
            <person name="Walsh D.A."/>
            <person name="Denef V.J."/>
            <person name="McMahon K.D."/>
            <person name="Konstantinidis K.T."/>
            <person name="Eloe-Fadrosh E.A."/>
            <person name="Kyrpides N.C."/>
            <person name="Woyke T."/>
        </authorList>
    </citation>
    <scope>NUCLEOTIDE SEQUENCE</scope>
    <source>
        <strain evidence="2">GVMAG-S-3300013286-35</strain>
    </source>
</reference>
<dbReference type="EMBL" id="MN740993">
    <property type="protein sequence ID" value="QHU21909.1"/>
    <property type="molecule type" value="Genomic_DNA"/>
</dbReference>
<accession>A0A6C0KWE6</accession>
<feature type="transmembrane region" description="Helical" evidence="1">
    <location>
        <begin position="66"/>
        <end position="90"/>
    </location>
</feature>
<keyword evidence="1" id="KW-1133">Transmembrane helix</keyword>
<sequence>MNPVYIIGISICVVLFTVVIATFTTLAQKDSANNAKLLSIIIAFSVTASIFAYGLALYYFSNNPDYLLQFLLGTMMLVLLPGTLIGVSIATVTVSNLRDIVANN</sequence>
<evidence type="ECO:0000313" key="2">
    <source>
        <dbReference type="EMBL" id="QHU21909.1"/>
    </source>
</evidence>